<evidence type="ECO:0000313" key="1">
    <source>
        <dbReference type="EMBL" id="KHD23036.1"/>
    </source>
</evidence>
<accession>A0ACC4NQY3</accession>
<comment type="caution">
    <text evidence="1">The sequence shown here is derived from an EMBL/GenBank/DDBJ whole genome shotgun (WGS) entry which is preliminary data.</text>
</comment>
<dbReference type="Proteomes" id="UP000030421">
    <property type="component" value="Unassembled WGS sequence"/>
</dbReference>
<sequence>PTIDLVTVGDGNISEDEASAVTLSGSTENVEPGQTVTLTVTDSANPANSATFTTTVDANGNFSVDVDLSDKGLVDGDITVKADVTDTAGNPASDSEEAILDADSGPGSDYPTIDLVT</sequence>
<feature type="non-terminal residue" evidence="1">
    <location>
        <position position="1"/>
    </location>
</feature>
<protein>
    <submittedName>
        <fullName evidence="1">Uncharacterized protein</fullName>
    </submittedName>
</protein>
<reference evidence="1" key="1">
    <citation type="submission" date="2014-10" db="EMBL/GenBank/DDBJ databases">
        <title>Genome sequencing of Vibrio caribbeanicus T14.</title>
        <authorList>
            <person name="Chan K.-G."/>
            <person name="Mohamad N.I."/>
        </authorList>
    </citation>
    <scope>NUCLEOTIDE SEQUENCE</scope>
    <source>
        <strain evidence="1">T14</strain>
    </source>
</reference>
<dbReference type="EMBL" id="JRWR01000046">
    <property type="protein sequence ID" value="KHD23036.1"/>
    <property type="molecule type" value="Genomic_DNA"/>
</dbReference>
<organism evidence="1 2">
    <name type="scientific">Vibrio caribbeanicus</name>
    <dbReference type="NCBI Taxonomy" id="701175"/>
    <lineage>
        <taxon>Bacteria</taxon>
        <taxon>Pseudomonadati</taxon>
        <taxon>Pseudomonadota</taxon>
        <taxon>Gammaproteobacteria</taxon>
        <taxon>Vibrionales</taxon>
        <taxon>Vibrionaceae</taxon>
        <taxon>Vibrio</taxon>
    </lineage>
</organism>
<feature type="non-terminal residue" evidence="1">
    <location>
        <position position="117"/>
    </location>
</feature>
<proteinExistence type="predicted"/>
<name>A0ACC4NQY3_9VIBR</name>
<gene>
    <name evidence="1" type="ORF">NM09_20640</name>
</gene>
<evidence type="ECO:0000313" key="2">
    <source>
        <dbReference type="Proteomes" id="UP000030421"/>
    </source>
</evidence>
<keyword evidence="2" id="KW-1185">Reference proteome</keyword>